<dbReference type="Proteomes" id="UP001207736">
    <property type="component" value="Unassembled WGS sequence"/>
</dbReference>
<dbReference type="InterPro" id="IPR050597">
    <property type="entry name" value="Cytochrome_c_Oxidase_Subunit"/>
</dbReference>
<evidence type="ECO:0000256" key="2">
    <source>
        <dbReference type="ARBA" id="ARBA00022723"/>
    </source>
</evidence>
<evidence type="ECO:0000256" key="3">
    <source>
        <dbReference type="ARBA" id="ARBA00023004"/>
    </source>
</evidence>
<evidence type="ECO:0000313" key="8">
    <source>
        <dbReference type="EMBL" id="GJM53750.1"/>
    </source>
</evidence>
<keyword evidence="5" id="KW-0472">Membrane</keyword>
<dbReference type="InterPro" id="IPR036909">
    <property type="entry name" value="Cyt_c-like_dom_sf"/>
</dbReference>
<feature type="transmembrane region" description="Helical" evidence="5">
    <location>
        <begin position="123"/>
        <end position="144"/>
    </location>
</feature>
<protein>
    <submittedName>
        <fullName evidence="7">Cytochrome c oxidase subunit III</fullName>
    </submittedName>
</protein>
<evidence type="ECO:0000256" key="5">
    <source>
        <dbReference type="SAM" id="Phobius"/>
    </source>
</evidence>
<dbReference type="PROSITE" id="PS51007">
    <property type="entry name" value="CYTC"/>
    <property type="match status" value="1"/>
</dbReference>
<dbReference type="PANTHER" id="PTHR33751">
    <property type="entry name" value="CBB3-TYPE CYTOCHROME C OXIDASE SUBUNIT FIXP"/>
    <property type="match status" value="1"/>
</dbReference>
<evidence type="ECO:0000259" key="6">
    <source>
        <dbReference type="PROSITE" id="PS51007"/>
    </source>
</evidence>
<dbReference type="EMBL" id="BQKA01000034">
    <property type="protein sequence ID" value="GJM50906.1"/>
    <property type="molecule type" value="Genomic_DNA"/>
</dbReference>
<keyword evidence="3 4" id="KW-0408">Iron</keyword>
<dbReference type="GO" id="GO:0046872">
    <property type="term" value="F:metal ion binding"/>
    <property type="evidence" value="ECO:0007669"/>
    <property type="project" value="UniProtKB-KW"/>
</dbReference>
<evidence type="ECO:0000313" key="10">
    <source>
        <dbReference type="Proteomes" id="UP001208692"/>
    </source>
</evidence>
<sequence>MKNLLALIRILIIVGFAALAAEYFFSTEENSAIATYPEISIFLVFLTIVLIVIEMISYRVEEIAESLLTDEQKAQIAQQEEQSWFGRLYKKLLDQKSLDKESEIILDHNYDGIQELDNNLPPWWVYLFYACVIFAGIYLVRFHFLGGANQEEEYRLEVVAAQQAMEAYKKANPNMIDIENVTLLTDATDLQAGKDIYQTNCFLCHAPDGGGGIGPNLVDEYWILGGGIKNVFKTITEGGRSGKGMEAWKSKLNAKQRQQVASYVLSLQGTTPVSPKPAQGDLWSE</sequence>
<dbReference type="Gene3D" id="1.10.760.10">
    <property type="entry name" value="Cytochrome c-like domain"/>
    <property type="match status" value="1"/>
</dbReference>
<name>A0AAV5AUF3_9FLAO</name>
<organism evidence="7 9">
    <name type="scientific">Capnocytophaga catalasegens</name>
    <dbReference type="NCBI Taxonomy" id="1004260"/>
    <lineage>
        <taxon>Bacteria</taxon>
        <taxon>Pseudomonadati</taxon>
        <taxon>Bacteroidota</taxon>
        <taxon>Flavobacteriia</taxon>
        <taxon>Flavobacteriales</taxon>
        <taxon>Flavobacteriaceae</taxon>
        <taxon>Capnocytophaga</taxon>
    </lineage>
</organism>
<gene>
    <name evidence="7" type="primary">ccoP</name>
    <name evidence="7" type="ORF">RCZ15_18790</name>
    <name evidence="8" type="ORF">RCZ16_20660</name>
</gene>
<dbReference type="Gene3D" id="6.10.280.130">
    <property type="match status" value="1"/>
</dbReference>
<dbReference type="AlphaFoldDB" id="A0AAV5AUF3"/>
<dbReference type="SUPFAM" id="SSF46626">
    <property type="entry name" value="Cytochrome c"/>
    <property type="match status" value="1"/>
</dbReference>
<feature type="domain" description="Cytochrome c" evidence="6">
    <location>
        <begin position="188"/>
        <end position="268"/>
    </location>
</feature>
<dbReference type="Pfam" id="PF13442">
    <property type="entry name" value="Cytochrome_CBB3"/>
    <property type="match status" value="1"/>
</dbReference>
<evidence type="ECO:0000256" key="1">
    <source>
        <dbReference type="ARBA" id="ARBA00022617"/>
    </source>
</evidence>
<dbReference type="GO" id="GO:0020037">
    <property type="term" value="F:heme binding"/>
    <property type="evidence" value="ECO:0007669"/>
    <property type="project" value="InterPro"/>
</dbReference>
<dbReference type="GO" id="GO:0009055">
    <property type="term" value="F:electron transfer activity"/>
    <property type="evidence" value="ECO:0007669"/>
    <property type="project" value="InterPro"/>
</dbReference>
<evidence type="ECO:0000313" key="9">
    <source>
        <dbReference type="Proteomes" id="UP001207736"/>
    </source>
</evidence>
<evidence type="ECO:0000256" key="4">
    <source>
        <dbReference type="PROSITE-ProRule" id="PRU00433"/>
    </source>
</evidence>
<reference evidence="7 10" key="1">
    <citation type="submission" date="2021-11" db="EMBL/GenBank/DDBJ databases">
        <title>Draft genome sequence of Capnocytophaga sp. strain KC07075 isolated from cat oral cavity.</title>
        <authorList>
            <person name="Suzuki M."/>
            <person name="Imaoka K."/>
            <person name="Kimura M."/>
            <person name="Morikawa S."/>
            <person name="Maeda K."/>
        </authorList>
    </citation>
    <scope>NUCLEOTIDE SEQUENCE</scope>
    <source>
        <strain evidence="7">KC07075</strain>
        <strain evidence="8 10">KC07079</strain>
    </source>
</reference>
<proteinExistence type="predicted"/>
<dbReference type="Proteomes" id="UP001208692">
    <property type="component" value="Unassembled WGS sequence"/>
</dbReference>
<dbReference type="InterPro" id="IPR038414">
    <property type="entry name" value="CcoP_N_sf"/>
</dbReference>
<dbReference type="RefSeq" id="WP_264847234.1">
    <property type="nucleotide sequence ID" value="NZ_BPMA01000044.1"/>
</dbReference>
<feature type="transmembrane region" description="Helical" evidence="5">
    <location>
        <begin position="39"/>
        <end position="58"/>
    </location>
</feature>
<dbReference type="PANTHER" id="PTHR33751:SF1">
    <property type="entry name" value="CBB3-TYPE CYTOCHROME C OXIDASE SUBUNIT FIXP"/>
    <property type="match status" value="1"/>
</dbReference>
<evidence type="ECO:0000313" key="7">
    <source>
        <dbReference type="EMBL" id="GJM50906.1"/>
    </source>
</evidence>
<keyword evidence="5" id="KW-1133">Transmembrane helix</keyword>
<keyword evidence="10" id="KW-1185">Reference proteome</keyword>
<accession>A0AAV5AUF3</accession>
<comment type="caution">
    <text evidence="7">The sequence shown here is derived from an EMBL/GenBank/DDBJ whole genome shotgun (WGS) entry which is preliminary data.</text>
</comment>
<dbReference type="Pfam" id="PF14715">
    <property type="entry name" value="FixP_N"/>
    <property type="match status" value="1"/>
</dbReference>
<keyword evidence="5" id="KW-0812">Transmembrane</keyword>
<dbReference type="InterPro" id="IPR009056">
    <property type="entry name" value="Cyt_c-like_dom"/>
</dbReference>
<dbReference type="EMBL" id="BQKB01000049">
    <property type="protein sequence ID" value="GJM53750.1"/>
    <property type="molecule type" value="Genomic_DNA"/>
</dbReference>
<keyword evidence="2 4" id="KW-0479">Metal-binding</keyword>
<keyword evidence="1 4" id="KW-0349">Heme</keyword>
<dbReference type="InterPro" id="IPR032858">
    <property type="entry name" value="CcoP_N"/>
</dbReference>